<dbReference type="EC" id="1.1.1.37" evidence="3 8"/>
<evidence type="ECO:0000256" key="8">
    <source>
        <dbReference type="RuleBase" id="RU003405"/>
    </source>
</evidence>
<dbReference type="Pfam" id="PF00056">
    <property type="entry name" value="Ldh_1_N"/>
    <property type="match status" value="1"/>
</dbReference>
<feature type="domain" description="Lactate/malate dehydrogenase C-terminal" evidence="10">
    <location>
        <begin position="63"/>
        <end position="101"/>
    </location>
</feature>
<proteinExistence type="inferred from homology"/>
<sequence length="103" mass="11015">MTRDDLFNINVGIVSNLCKFVAKYCPNAIVNMVCKPVNSTMPIASKVFKKAGTYDPKKLFGVTTLDAVRANTLYATKAGLPVAEVNVPVVVGAHTDITILPCS</sequence>
<dbReference type="Pfam" id="PF02866">
    <property type="entry name" value="Ldh_1_C"/>
    <property type="match status" value="1"/>
</dbReference>
<dbReference type="Gene3D" id="3.90.110.10">
    <property type="entry name" value="Lactate dehydrogenase/glycoside hydrolase, family 4, C-terminal"/>
    <property type="match status" value="1"/>
</dbReference>
<evidence type="ECO:0000256" key="1">
    <source>
        <dbReference type="ARBA" id="ARBA00008824"/>
    </source>
</evidence>
<comment type="catalytic activity">
    <reaction evidence="8">
        <text>(S)-malate + NAD(+) = oxaloacetate + NADH + H(+)</text>
        <dbReference type="Rhea" id="RHEA:21432"/>
        <dbReference type="ChEBI" id="CHEBI:15378"/>
        <dbReference type="ChEBI" id="CHEBI:15589"/>
        <dbReference type="ChEBI" id="CHEBI:16452"/>
        <dbReference type="ChEBI" id="CHEBI:57540"/>
        <dbReference type="ChEBI" id="CHEBI:57945"/>
        <dbReference type="EC" id="1.1.1.37"/>
    </reaction>
</comment>
<dbReference type="InterPro" id="IPR015955">
    <property type="entry name" value="Lactate_DH/Glyco_Ohase_4_C"/>
</dbReference>
<evidence type="ECO:0000256" key="5">
    <source>
        <dbReference type="ARBA" id="ARBA00023002"/>
    </source>
</evidence>
<evidence type="ECO:0000313" key="11">
    <source>
        <dbReference type="Proteomes" id="UP000813463"/>
    </source>
</evidence>
<feature type="domain" description="Lactate/malate dehydrogenase N-terminal" evidence="9">
    <location>
        <begin position="1"/>
        <end position="61"/>
    </location>
</feature>
<accession>A0ABM3RIC3</accession>
<dbReference type="Proteomes" id="UP000813463">
    <property type="component" value="Chromosome 3"/>
</dbReference>
<keyword evidence="5 7" id="KW-0560">Oxidoreductase</keyword>
<reference evidence="11" key="1">
    <citation type="journal article" date="2021" name="Nat. Commun.">
        <title>Genomic analyses provide insights into spinach domestication and the genetic basis of agronomic traits.</title>
        <authorList>
            <person name="Cai X."/>
            <person name="Sun X."/>
            <person name="Xu C."/>
            <person name="Sun H."/>
            <person name="Wang X."/>
            <person name="Ge C."/>
            <person name="Zhang Z."/>
            <person name="Wang Q."/>
            <person name="Fei Z."/>
            <person name="Jiao C."/>
            <person name="Wang Q."/>
        </authorList>
    </citation>
    <scope>NUCLEOTIDE SEQUENCE [LARGE SCALE GENOMIC DNA]</scope>
    <source>
        <strain evidence="11">cv. Varoflay</strain>
    </source>
</reference>
<keyword evidence="6 8" id="KW-0520">NAD</keyword>
<evidence type="ECO:0000259" key="10">
    <source>
        <dbReference type="Pfam" id="PF02866"/>
    </source>
</evidence>
<reference evidence="12" key="2">
    <citation type="submission" date="2025-08" db="UniProtKB">
        <authorList>
            <consortium name="RefSeq"/>
        </authorList>
    </citation>
    <scope>IDENTIFICATION</scope>
    <source>
        <tissue evidence="12">Leaf</tissue>
    </source>
</reference>
<keyword evidence="4 8" id="KW-0816">Tricarboxylic acid cycle</keyword>
<name>A0ABM3RIC3_SPIOL</name>
<evidence type="ECO:0000256" key="6">
    <source>
        <dbReference type="ARBA" id="ARBA00023027"/>
    </source>
</evidence>
<comment type="subunit">
    <text evidence="2">Homodimer.</text>
</comment>
<dbReference type="InterPro" id="IPR001252">
    <property type="entry name" value="Malate_DH_AS"/>
</dbReference>
<dbReference type="PANTHER" id="PTHR11540:SF58">
    <property type="entry name" value="MALATE DEHYDROGENASE 1, MITOCHONDRIAL-RELATED"/>
    <property type="match status" value="1"/>
</dbReference>
<dbReference type="InterPro" id="IPR036291">
    <property type="entry name" value="NAD(P)-bd_dom_sf"/>
</dbReference>
<organism evidence="11 12">
    <name type="scientific">Spinacia oleracea</name>
    <name type="common">Spinach</name>
    <dbReference type="NCBI Taxonomy" id="3562"/>
    <lineage>
        <taxon>Eukaryota</taxon>
        <taxon>Viridiplantae</taxon>
        <taxon>Streptophyta</taxon>
        <taxon>Embryophyta</taxon>
        <taxon>Tracheophyta</taxon>
        <taxon>Spermatophyta</taxon>
        <taxon>Magnoliopsida</taxon>
        <taxon>eudicotyledons</taxon>
        <taxon>Gunneridae</taxon>
        <taxon>Pentapetalae</taxon>
        <taxon>Caryophyllales</taxon>
        <taxon>Chenopodiaceae</taxon>
        <taxon>Chenopodioideae</taxon>
        <taxon>Anserineae</taxon>
        <taxon>Spinacia</taxon>
    </lineage>
</organism>
<dbReference type="InterPro" id="IPR001236">
    <property type="entry name" value="Lactate/malate_DH_N"/>
</dbReference>
<protein>
    <recommendedName>
        <fullName evidence="3 8">Malate dehydrogenase</fullName>
        <ecNumber evidence="3 8">1.1.1.37</ecNumber>
    </recommendedName>
</protein>
<evidence type="ECO:0000256" key="4">
    <source>
        <dbReference type="ARBA" id="ARBA00022532"/>
    </source>
</evidence>
<dbReference type="InterPro" id="IPR022383">
    <property type="entry name" value="Lactate/malate_DH_C"/>
</dbReference>
<dbReference type="SUPFAM" id="SSF56327">
    <property type="entry name" value="LDH C-terminal domain-like"/>
    <property type="match status" value="1"/>
</dbReference>
<dbReference type="SUPFAM" id="SSF51735">
    <property type="entry name" value="NAD(P)-binding Rossmann-fold domains"/>
    <property type="match status" value="1"/>
</dbReference>
<dbReference type="PANTHER" id="PTHR11540">
    <property type="entry name" value="MALATE AND LACTATE DEHYDROGENASE"/>
    <property type="match status" value="1"/>
</dbReference>
<keyword evidence="11" id="KW-1185">Reference proteome</keyword>
<dbReference type="Gene3D" id="3.40.50.720">
    <property type="entry name" value="NAD(P)-binding Rossmann-like Domain"/>
    <property type="match status" value="1"/>
</dbReference>
<evidence type="ECO:0000256" key="7">
    <source>
        <dbReference type="RuleBase" id="RU003369"/>
    </source>
</evidence>
<evidence type="ECO:0000313" key="12">
    <source>
        <dbReference type="RefSeq" id="XP_056695366.1"/>
    </source>
</evidence>
<dbReference type="PROSITE" id="PS00068">
    <property type="entry name" value="MDH"/>
    <property type="match status" value="1"/>
</dbReference>
<dbReference type="RefSeq" id="XP_056695366.1">
    <property type="nucleotide sequence ID" value="XM_056839388.1"/>
</dbReference>
<evidence type="ECO:0000256" key="2">
    <source>
        <dbReference type="ARBA" id="ARBA00011738"/>
    </source>
</evidence>
<gene>
    <name evidence="12" type="primary">LOC130469872</name>
</gene>
<evidence type="ECO:0000259" key="9">
    <source>
        <dbReference type="Pfam" id="PF00056"/>
    </source>
</evidence>
<comment type="similarity">
    <text evidence="1">Belongs to the LDH/MDH superfamily. MDH type 1 family.</text>
</comment>
<evidence type="ECO:0000256" key="3">
    <source>
        <dbReference type="ARBA" id="ARBA00012995"/>
    </source>
</evidence>
<dbReference type="GeneID" id="130469872"/>